<dbReference type="Gene3D" id="3.90.550.10">
    <property type="entry name" value="Spore Coat Polysaccharide Biosynthesis Protein SpsA, Chain A"/>
    <property type="match status" value="1"/>
</dbReference>
<keyword evidence="3 8" id="KW-0808">Transferase</keyword>
<keyword evidence="5 7" id="KW-1133">Transmembrane helix</keyword>
<dbReference type="EMBL" id="UOEF01000138">
    <property type="protein sequence ID" value="VAV92251.1"/>
    <property type="molecule type" value="Genomic_DNA"/>
</dbReference>
<accession>A0A3B0RLA6</accession>
<comment type="subcellular location">
    <subcellularLocation>
        <location evidence="1">Membrane</location>
        <topology evidence="1">Multi-pass membrane protein</topology>
    </subcellularLocation>
</comment>
<sequence length="474" mass="53126">MIDYILPFIDVFQKELLLFASVCFLIGSLDDVVFDGLWIGHSLKRKFFVYNRHVRAVAEDIPRAQDDGRLAIFVPTWREAPVIAAMLRRCIHQWEHPNFRIYVGCYPNDPETIAAASIAARGSDKIRVVICNSAGPTSKADCLNRLWSALCQDEIGESENFKAVILHDAEDLVHPKALELFDHLISRASLVQLPVIPRRAVKSRWVAGHYGDEFAEMHSKQMVLREALGVSIPSAGVGCAFAKEALSSLAVRSRGKPFDAASMTEDYELGLQLTDGGARGIFARLKDQHGQLVATQEFFPDNLEDAVRQKSRWMAGIALSGWDRLGWKSCWRENWMRLRDRKASLAAIVLALAYFAIVLTGLLGLLGLAGVYQPTPLSTLLKTLLLINAIFLVWRLIMRGYFVFKLYGLREALLSIPRTLVSNIINIMAARRAMIQYLGSLSGRPLVWEKTSHFFPDISETQKLPTIEALSRSS</sequence>
<keyword evidence="2" id="KW-0328">Glycosyltransferase</keyword>
<dbReference type="GO" id="GO:0016757">
    <property type="term" value="F:glycosyltransferase activity"/>
    <property type="evidence" value="ECO:0007669"/>
    <property type="project" value="UniProtKB-KW"/>
</dbReference>
<dbReference type="PANTHER" id="PTHR43867:SF2">
    <property type="entry name" value="CELLULOSE SYNTHASE CATALYTIC SUBUNIT A [UDP-FORMING]"/>
    <property type="match status" value="1"/>
</dbReference>
<dbReference type="PANTHER" id="PTHR43867">
    <property type="entry name" value="CELLULOSE SYNTHASE CATALYTIC SUBUNIT A [UDP-FORMING]"/>
    <property type="match status" value="1"/>
</dbReference>
<dbReference type="Pfam" id="PF13641">
    <property type="entry name" value="Glyco_tranf_2_3"/>
    <property type="match status" value="1"/>
</dbReference>
<reference evidence="8" key="1">
    <citation type="submission" date="2018-06" db="EMBL/GenBank/DDBJ databases">
        <authorList>
            <person name="Zhirakovskaya E."/>
        </authorList>
    </citation>
    <scope>NUCLEOTIDE SEQUENCE</scope>
</reference>
<keyword evidence="6 7" id="KW-0472">Membrane</keyword>
<evidence type="ECO:0000256" key="6">
    <source>
        <dbReference type="ARBA" id="ARBA00023136"/>
    </source>
</evidence>
<feature type="transmembrane region" description="Helical" evidence="7">
    <location>
        <begin position="384"/>
        <end position="404"/>
    </location>
</feature>
<dbReference type="GO" id="GO:0016020">
    <property type="term" value="C:membrane"/>
    <property type="evidence" value="ECO:0007669"/>
    <property type="project" value="UniProtKB-SubCell"/>
</dbReference>
<evidence type="ECO:0000256" key="7">
    <source>
        <dbReference type="SAM" id="Phobius"/>
    </source>
</evidence>
<evidence type="ECO:0000256" key="5">
    <source>
        <dbReference type="ARBA" id="ARBA00022989"/>
    </source>
</evidence>
<evidence type="ECO:0000313" key="8">
    <source>
        <dbReference type="EMBL" id="VAV92251.1"/>
    </source>
</evidence>
<dbReference type="SUPFAM" id="SSF53448">
    <property type="entry name" value="Nucleotide-diphospho-sugar transferases"/>
    <property type="match status" value="1"/>
</dbReference>
<organism evidence="8">
    <name type="scientific">hydrothermal vent metagenome</name>
    <dbReference type="NCBI Taxonomy" id="652676"/>
    <lineage>
        <taxon>unclassified sequences</taxon>
        <taxon>metagenomes</taxon>
        <taxon>ecological metagenomes</taxon>
    </lineage>
</organism>
<evidence type="ECO:0000256" key="2">
    <source>
        <dbReference type="ARBA" id="ARBA00022676"/>
    </source>
</evidence>
<evidence type="ECO:0000256" key="4">
    <source>
        <dbReference type="ARBA" id="ARBA00022692"/>
    </source>
</evidence>
<dbReference type="NCBIfam" id="NF011307">
    <property type="entry name" value="PRK14716.1-5"/>
    <property type="match status" value="1"/>
</dbReference>
<proteinExistence type="predicted"/>
<keyword evidence="4 7" id="KW-0812">Transmembrane</keyword>
<name>A0A3B0RLA6_9ZZZZ</name>
<dbReference type="InterPro" id="IPR050321">
    <property type="entry name" value="Glycosyltr_2/OpgH_subfam"/>
</dbReference>
<feature type="transmembrane region" description="Helical" evidence="7">
    <location>
        <begin position="345"/>
        <end position="372"/>
    </location>
</feature>
<gene>
    <name evidence="8" type="ORF">MNBD_ALPHA04-1945</name>
</gene>
<evidence type="ECO:0000256" key="1">
    <source>
        <dbReference type="ARBA" id="ARBA00004141"/>
    </source>
</evidence>
<dbReference type="AlphaFoldDB" id="A0A3B0RLA6"/>
<dbReference type="InterPro" id="IPR029044">
    <property type="entry name" value="Nucleotide-diphossugar_trans"/>
</dbReference>
<protein>
    <submittedName>
        <fullName evidence="8">Glycosyltransferases, probably involved in cell wall biogenesis</fullName>
    </submittedName>
</protein>
<evidence type="ECO:0000256" key="3">
    <source>
        <dbReference type="ARBA" id="ARBA00022679"/>
    </source>
</evidence>